<dbReference type="EMBL" id="JBBNAF010000008">
    <property type="protein sequence ID" value="KAK9122237.1"/>
    <property type="molecule type" value="Genomic_DNA"/>
</dbReference>
<dbReference type="PANTHER" id="PTHR32166">
    <property type="entry name" value="OSJNBA0013A04.12 PROTEIN"/>
    <property type="match status" value="1"/>
</dbReference>
<feature type="domain" description="DUF7963" evidence="1">
    <location>
        <begin position="9"/>
        <end position="91"/>
    </location>
</feature>
<gene>
    <name evidence="2" type="ORF">Syun_019854</name>
</gene>
<keyword evidence="3" id="KW-1185">Reference proteome</keyword>
<reference evidence="2 3" key="1">
    <citation type="submission" date="2024-01" db="EMBL/GenBank/DDBJ databases">
        <title>Genome assemblies of Stephania.</title>
        <authorList>
            <person name="Yang L."/>
        </authorList>
    </citation>
    <scope>NUCLEOTIDE SEQUENCE [LARGE SCALE GENOMIC DNA]</scope>
    <source>
        <strain evidence="2">YNDBR</strain>
        <tissue evidence="2">Leaf</tissue>
    </source>
</reference>
<evidence type="ECO:0000313" key="3">
    <source>
        <dbReference type="Proteomes" id="UP001420932"/>
    </source>
</evidence>
<dbReference type="PANTHER" id="PTHR32166:SF24">
    <property type="entry name" value="F16P17.2 PROTEIN"/>
    <property type="match status" value="1"/>
</dbReference>
<dbReference type="Pfam" id="PF25908">
    <property type="entry name" value="DUF7963"/>
    <property type="match status" value="1"/>
</dbReference>
<sequence length="682" mass="76900">MAATCEAREDDILSRDLQKRYNGLLMIRTKAIKGKGAWYWSHLEPILFQNQETTSKALKLRCGLCNALFSASNPSRTASEHLKRGICPNFNSTEANSNGTTLPKFKFRKHTKKDLPGGGLGLTSLALIPAPCSVAFQPNSPTAPQLSQTQIETAFNLLAEWFYESCGYVSLSTVNHPKFRAFLHHLGIPPVKPSAILGRNLDIKYVEARLQFEDKIQDAMFFQLSTSGWKRETVSNNFADDMDALVKVVVNLPNGSSLFRRVFPLGASNPSPDYIREVLCTLVTEVSGGNVYRCAGIVADAGNVNCRALRELELHHTWMVNLTCQSKALQLLLKDFFKHLPLFALTASLCHKFVQVFIFKSHNCNDINICLNSQQSLSLEQTAAAISAIENVAQFSGALDQAFTGKTISSDPINKEISDAIQAPKFWEDLDAVMSLTKLLKGLVREIEEDRPCLGQCLPLWEEVKNRIRAWCNNFAVEEKAVMELVNRRFSKNYHQAWAASYILDPLNLVEDNSGRYLPPFKFLTPEQDKDAVKVITRLTHNENAHIALMELMKWRTEGLDPVYARAVQAKERDQVSGKMKVANPCGSRLVWETYLREFQVLRKVAARLVFLQASTSGLKWKQSFSSWFSSSRPSSNAIDKIQKILFVSLHKRLEKEEFPEEIEKDSMLYNCKTEDIYPTVV</sequence>
<comment type="caution">
    <text evidence="2">The sequence shown here is derived from an EMBL/GenBank/DDBJ whole genome shotgun (WGS) entry which is preliminary data.</text>
</comment>
<dbReference type="InterPro" id="IPR012337">
    <property type="entry name" value="RNaseH-like_sf"/>
</dbReference>
<dbReference type="SUPFAM" id="SSF53098">
    <property type="entry name" value="Ribonuclease H-like"/>
    <property type="match status" value="1"/>
</dbReference>
<evidence type="ECO:0000259" key="1">
    <source>
        <dbReference type="Pfam" id="PF25908"/>
    </source>
</evidence>
<accession>A0AAP0IWU7</accession>
<evidence type="ECO:0000313" key="2">
    <source>
        <dbReference type="EMBL" id="KAK9122237.1"/>
    </source>
</evidence>
<dbReference type="Proteomes" id="UP001420932">
    <property type="component" value="Unassembled WGS sequence"/>
</dbReference>
<name>A0AAP0IWU7_9MAGN</name>
<dbReference type="InterPro" id="IPR058269">
    <property type="entry name" value="DUF7963"/>
</dbReference>
<protein>
    <recommendedName>
        <fullName evidence="1">DUF7963 domain-containing protein</fullName>
    </recommendedName>
</protein>
<proteinExistence type="predicted"/>
<organism evidence="2 3">
    <name type="scientific">Stephania yunnanensis</name>
    <dbReference type="NCBI Taxonomy" id="152371"/>
    <lineage>
        <taxon>Eukaryota</taxon>
        <taxon>Viridiplantae</taxon>
        <taxon>Streptophyta</taxon>
        <taxon>Embryophyta</taxon>
        <taxon>Tracheophyta</taxon>
        <taxon>Spermatophyta</taxon>
        <taxon>Magnoliopsida</taxon>
        <taxon>Ranunculales</taxon>
        <taxon>Menispermaceae</taxon>
        <taxon>Menispermoideae</taxon>
        <taxon>Cissampelideae</taxon>
        <taxon>Stephania</taxon>
    </lineage>
</organism>
<dbReference type="AlphaFoldDB" id="A0AAP0IWU7"/>